<keyword evidence="3" id="KW-1185">Reference proteome</keyword>
<dbReference type="Gene3D" id="2.60.120.10">
    <property type="entry name" value="Jelly Rolls"/>
    <property type="match status" value="1"/>
</dbReference>
<dbReference type="Pfam" id="PF07883">
    <property type="entry name" value="Cupin_2"/>
    <property type="match status" value="1"/>
</dbReference>
<organism evidence="2 3">
    <name type="scientific">Corynebacterium felinum</name>
    <dbReference type="NCBI Taxonomy" id="131318"/>
    <lineage>
        <taxon>Bacteria</taxon>
        <taxon>Bacillati</taxon>
        <taxon>Actinomycetota</taxon>
        <taxon>Actinomycetes</taxon>
        <taxon>Mycobacteriales</taxon>
        <taxon>Corynebacteriaceae</taxon>
        <taxon>Corynebacterium</taxon>
    </lineage>
</organism>
<name>A0ABU2BBL7_9CORY</name>
<dbReference type="RefSeq" id="WP_277103511.1">
    <property type="nucleotide sequence ID" value="NZ_BAAAJS010000069.1"/>
</dbReference>
<dbReference type="CDD" id="cd02230">
    <property type="entry name" value="cupin_HP0902-like"/>
    <property type="match status" value="1"/>
</dbReference>
<comment type="caution">
    <text evidence="2">The sequence shown here is derived from an EMBL/GenBank/DDBJ whole genome shotgun (WGS) entry which is preliminary data.</text>
</comment>
<dbReference type="EMBL" id="JAVDYF010000001">
    <property type="protein sequence ID" value="MDR7356032.1"/>
    <property type="molecule type" value="Genomic_DNA"/>
</dbReference>
<gene>
    <name evidence="2" type="ORF">J2S37_002570</name>
</gene>
<evidence type="ECO:0000259" key="1">
    <source>
        <dbReference type="Pfam" id="PF07883"/>
    </source>
</evidence>
<protein>
    <submittedName>
        <fullName evidence="2">Quercetin dioxygenase-like cupin family protein</fullName>
    </submittedName>
</protein>
<dbReference type="Proteomes" id="UP001183619">
    <property type="component" value="Unassembled WGS sequence"/>
</dbReference>
<accession>A0ABU2BBL7</accession>
<feature type="domain" description="Cupin type-2" evidence="1">
    <location>
        <begin position="47"/>
        <end position="110"/>
    </location>
</feature>
<dbReference type="SUPFAM" id="SSF51182">
    <property type="entry name" value="RmlC-like cupins"/>
    <property type="match status" value="1"/>
</dbReference>
<proteinExistence type="predicted"/>
<evidence type="ECO:0000313" key="3">
    <source>
        <dbReference type="Proteomes" id="UP001183619"/>
    </source>
</evidence>
<sequence>MLGHDCNHSPIGVAMNILNLLDLAPALDELKPKAQRVLRGDGANLILFSFAPGQVLAEHMAAHPITIQCIDGVLDFVCENETVRLHPGVIIHLDSRIEHRVDCPDEAPGKNVLLLTMLTGEKHS</sequence>
<dbReference type="InterPro" id="IPR011051">
    <property type="entry name" value="RmlC_Cupin_sf"/>
</dbReference>
<evidence type="ECO:0000313" key="2">
    <source>
        <dbReference type="EMBL" id="MDR7356032.1"/>
    </source>
</evidence>
<dbReference type="InterPro" id="IPR014710">
    <property type="entry name" value="RmlC-like_jellyroll"/>
</dbReference>
<reference evidence="2 3" key="1">
    <citation type="submission" date="2023-07" db="EMBL/GenBank/DDBJ databases">
        <title>Sequencing the genomes of 1000 actinobacteria strains.</title>
        <authorList>
            <person name="Klenk H.-P."/>
        </authorList>
    </citation>
    <scope>NUCLEOTIDE SEQUENCE [LARGE SCALE GENOMIC DNA]</scope>
    <source>
        <strain evidence="2 3">DSM 44508</strain>
    </source>
</reference>
<dbReference type="InterPro" id="IPR013096">
    <property type="entry name" value="Cupin_2"/>
</dbReference>